<protein>
    <submittedName>
        <fullName evidence="2">Uncharacterized protein</fullName>
    </submittedName>
</protein>
<organism evidence="2 3">
    <name type="scientific">Mucor flavus</name>
    <dbReference type="NCBI Taxonomy" id="439312"/>
    <lineage>
        <taxon>Eukaryota</taxon>
        <taxon>Fungi</taxon>
        <taxon>Fungi incertae sedis</taxon>
        <taxon>Mucoromycota</taxon>
        <taxon>Mucoromycotina</taxon>
        <taxon>Mucoromycetes</taxon>
        <taxon>Mucorales</taxon>
        <taxon>Mucorineae</taxon>
        <taxon>Mucoraceae</taxon>
        <taxon>Mucor</taxon>
    </lineage>
</organism>
<dbReference type="Proteomes" id="UP001473302">
    <property type="component" value="Unassembled WGS sequence"/>
</dbReference>
<comment type="caution">
    <text evidence="2">The sequence shown here is derived from an EMBL/GenBank/DDBJ whole genome shotgun (WGS) entry which is preliminary data.</text>
</comment>
<accession>A0ABP9YQH1</accession>
<evidence type="ECO:0000313" key="3">
    <source>
        <dbReference type="Proteomes" id="UP001473302"/>
    </source>
</evidence>
<feature type="compositionally biased region" description="Polar residues" evidence="1">
    <location>
        <begin position="89"/>
        <end position="104"/>
    </location>
</feature>
<proteinExistence type="predicted"/>
<dbReference type="EMBL" id="BAABUK010000004">
    <property type="protein sequence ID" value="GAA5809101.1"/>
    <property type="molecule type" value="Genomic_DNA"/>
</dbReference>
<name>A0ABP9YQH1_9FUNG</name>
<evidence type="ECO:0000256" key="1">
    <source>
        <dbReference type="SAM" id="MobiDB-lite"/>
    </source>
</evidence>
<feature type="region of interest" description="Disordered" evidence="1">
    <location>
        <begin position="85"/>
        <end position="104"/>
    </location>
</feature>
<sequence length="135" mass="15804">MENLKKRAENNSTRINNYIVKRALESRSAGNREEFTAYLESQGYKLTEETTKNSDNNTLSRAEAFAINQQCRRLLLRFKDITRTKMDGSTDTSYNSTQSVQNNNVTRDELAKILELLYQQQQQHQQQQQQQQQPL</sequence>
<evidence type="ECO:0000313" key="2">
    <source>
        <dbReference type="EMBL" id="GAA5809101.1"/>
    </source>
</evidence>
<keyword evidence="3" id="KW-1185">Reference proteome</keyword>
<gene>
    <name evidence="2" type="ORF">MFLAVUS_002505</name>
</gene>
<reference evidence="2 3" key="1">
    <citation type="submission" date="2024-04" db="EMBL/GenBank/DDBJ databases">
        <title>genome sequences of Mucor flavus KT1a and Helicostylum pulchrum KT1b strains isolated from the surface of a dry-aged beef.</title>
        <authorList>
            <person name="Toyotome T."/>
            <person name="Hosono M."/>
            <person name="Torimaru M."/>
            <person name="Fukuda K."/>
            <person name="Mikami N."/>
        </authorList>
    </citation>
    <scope>NUCLEOTIDE SEQUENCE [LARGE SCALE GENOMIC DNA]</scope>
    <source>
        <strain evidence="2 3">KT1a</strain>
    </source>
</reference>